<evidence type="ECO:0000313" key="3">
    <source>
        <dbReference type="EMBL" id="PYI52243.1"/>
    </source>
</evidence>
<proteinExistence type="predicted"/>
<reference evidence="3 4" key="1">
    <citation type="submission" date="2018-05" db="EMBL/GenBank/DDBJ databases">
        <title>Paenibacillus flagellatus sp. nov., isolated from selenium mineral soil.</title>
        <authorList>
            <person name="Dai X."/>
        </authorList>
    </citation>
    <scope>NUCLEOTIDE SEQUENCE [LARGE SCALE GENOMIC DNA]</scope>
    <source>
        <strain evidence="3 4">DXL2</strain>
    </source>
</reference>
<evidence type="ECO:0000259" key="2">
    <source>
        <dbReference type="Pfam" id="PF12010"/>
    </source>
</evidence>
<comment type="caution">
    <text evidence="3">The sequence shown here is derived from an EMBL/GenBank/DDBJ whole genome shotgun (WGS) entry which is preliminary data.</text>
</comment>
<gene>
    <name evidence="3" type="ORF">DLM86_22505</name>
</gene>
<dbReference type="OrthoDB" id="2636783at2"/>
<evidence type="ECO:0000256" key="1">
    <source>
        <dbReference type="SAM" id="SignalP"/>
    </source>
</evidence>
<dbReference type="Gene3D" id="3.40.190.10">
    <property type="entry name" value="Periplasmic binding protein-like II"/>
    <property type="match status" value="2"/>
</dbReference>
<dbReference type="Proteomes" id="UP000247476">
    <property type="component" value="Unassembled WGS sequence"/>
</dbReference>
<evidence type="ECO:0000313" key="4">
    <source>
        <dbReference type="Proteomes" id="UP000247476"/>
    </source>
</evidence>
<dbReference type="Pfam" id="PF12010">
    <property type="entry name" value="DUF3502"/>
    <property type="match status" value="1"/>
</dbReference>
<dbReference type="InterPro" id="IPR022627">
    <property type="entry name" value="DUF3502"/>
</dbReference>
<protein>
    <recommendedName>
        <fullName evidence="2">DUF3502 domain-containing protein</fullName>
    </recommendedName>
</protein>
<feature type="chain" id="PRO_5039200750" description="DUF3502 domain-containing protein" evidence="1">
    <location>
        <begin position="23"/>
        <end position="516"/>
    </location>
</feature>
<dbReference type="EMBL" id="QJVJ01000010">
    <property type="protein sequence ID" value="PYI52243.1"/>
    <property type="molecule type" value="Genomic_DNA"/>
</dbReference>
<dbReference type="RefSeq" id="WP_110842315.1">
    <property type="nucleotide sequence ID" value="NZ_QJVJ01000010.1"/>
</dbReference>
<feature type="signal peptide" evidence="1">
    <location>
        <begin position="1"/>
        <end position="22"/>
    </location>
</feature>
<dbReference type="PANTHER" id="PTHR43649:SF17">
    <property type="entry name" value="ABC TRANSPORTER SOLUTE BINDING PROTEIN-SUGAR TRANSPORT"/>
    <property type="match status" value="1"/>
</dbReference>
<dbReference type="SUPFAM" id="SSF53850">
    <property type="entry name" value="Periplasmic binding protein-like II"/>
    <property type="match status" value="1"/>
</dbReference>
<dbReference type="InterPro" id="IPR050490">
    <property type="entry name" value="Bact_solute-bd_prot1"/>
</dbReference>
<dbReference type="InterPro" id="IPR006059">
    <property type="entry name" value="SBP"/>
</dbReference>
<feature type="domain" description="DUF3502" evidence="2">
    <location>
        <begin position="444"/>
        <end position="512"/>
    </location>
</feature>
<dbReference type="PANTHER" id="PTHR43649">
    <property type="entry name" value="ARABINOSE-BINDING PROTEIN-RELATED"/>
    <property type="match status" value="1"/>
</dbReference>
<dbReference type="PROSITE" id="PS51257">
    <property type="entry name" value="PROKAR_LIPOPROTEIN"/>
    <property type="match status" value="1"/>
</dbReference>
<sequence length="516" mass="56425">MASKKRLIPLLLSTVVCTAMLAACGDDSAKSPGQSQDAPAGTNAKVETIVFAMPSFNRIPNDWSKVTSAINTLTTEKIGVKVDFKMYGPAEYAQKVNLALQTGEQMDLFTTLGQFTNYVSKNQLYPLDELLPQYGKELMAVLDKDFGPGLLKSTTMNGHIYGVPVNKGMSLPVNFVYNADMLKEAGYSADSIKSIEDLPAVFEAVKKKYPDVVPFGPLNVNPSDTMLMLLLRGANQVDFLSDTTGVGAVIGNDGKVVNFYETDIFKNGVKIMRDWFVKGYLQKDAASSSIAFPEMIASGRGFSFLGGYSGMEAGKALSAQTGKRLEMKRIAPYYFETGSANLVSWMVSSKTKAPEATVKFLNMLYTDAELINTILYGIEGEDYIKVDEHHVKLPDGKDASTVPYTAMLSTGIVGSESLQYQLEGVNWSDVELKLKENKSTRKSPYFGFIFDQSKVKSQMSAVSNVVNQYLPGLVCGVLDPDTTIPKFVQALNDAGAQTIIQNKQMQLDEWVASQNK</sequence>
<keyword evidence="4" id="KW-1185">Reference proteome</keyword>
<dbReference type="Pfam" id="PF13416">
    <property type="entry name" value="SBP_bac_8"/>
    <property type="match status" value="1"/>
</dbReference>
<organism evidence="3 4">
    <name type="scientific">Paenibacillus flagellatus</name>
    <dbReference type="NCBI Taxonomy" id="2211139"/>
    <lineage>
        <taxon>Bacteria</taxon>
        <taxon>Bacillati</taxon>
        <taxon>Bacillota</taxon>
        <taxon>Bacilli</taxon>
        <taxon>Bacillales</taxon>
        <taxon>Paenibacillaceae</taxon>
        <taxon>Paenibacillus</taxon>
    </lineage>
</organism>
<dbReference type="AlphaFoldDB" id="A0A2V5K3M5"/>
<keyword evidence="1" id="KW-0732">Signal</keyword>
<name>A0A2V5K3M5_9BACL</name>
<accession>A0A2V5K3M5</accession>